<sequence length="260" mass="30473">GSDTEPGRTTDRKDRPRHREYPWPRPDRRRVAGPGRVRHRRPRPRAGRRRRHRRRDRRARRGGHRRHRRPVAGRGRPPVGRADAGRRAATGHPREQRRHEHPGQLLGRLRRRLGLPDQRQLPLPVHPGPARRPAHDRARDPRPDRQHVDHRRPPLPHQRRGLRRGQGRRRDDDPQHGVRTRPARRHGQLRHPRRHPRPADQGTAGDLGRDHPPLHPARTGGLGRRHRQRRPLLLPARVRVDHGAVPDGRRRPLHQVVGVL</sequence>
<dbReference type="EMBL" id="CADCWK010000213">
    <property type="protein sequence ID" value="CAA9564339.1"/>
    <property type="molecule type" value="Genomic_DNA"/>
</dbReference>
<gene>
    <name evidence="2" type="ORF">AVDCRST_MAG33-1935</name>
</gene>
<protein>
    <submittedName>
        <fullName evidence="2">3-oxoacyl-[acyl-carrier protein] reductase</fullName>
        <ecNumber evidence="2">1.1.1.100</ecNumber>
    </submittedName>
</protein>
<accession>A0A6J4UZS5</accession>
<organism evidence="2">
    <name type="scientific">uncultured Thermomicrobiales bacterium</name>
    <dbReference type="NCBI Taxonomy" id="1645740"/>
    <lineage>
        <taxon>Bacteria</taxon>
        <taxon>Pseudomonadati</taxon>
        <taxon>Thermomicrobiota</taxon>
        <taxon>Thermomicrobia</taxon>
        <taxon>Thermomicrobiales</taxon>
        <taxon>environmental samples</taxon>
    </lineage>
</organism>
<feature type="compositionally biased region" description="Basic and acidic residues" evidence="1">
    <location>
        <begin position="133"/>
        <end position="147"/>
    </location>
</feature>
<feature type="compositionally biased region" description="Basic and acidic residues" evidence="1">
    <location>
        <begin position="92"/>
        <end position="102"/>
    </location>
</feature>
<keyword evidence="2" id="KW-0560">Oxidoreductase</keyword>
<dbReference type="EC" id="1.1.1.100" evidence="2"/>
<feature type="non-terminal residue" evidence="2">
    <location>
        <position position="260"/>
    </location>
</feature>
<dbReference type="AlphaFoldDB" id="A0A6J4UZS5"/>
<feature type="non-terminal residue" evidence="2">
    <location>
        <position position="1"/>
    </location>
</feature>
<evidence type="ECO:0000256" key="1">
    <source>
        <dbReference type="SAM" id="MobiDB-lite"/>
    </source>
</evidence>
<feature type="compositionally biased region" description="Basic residues" evidence="1">
    <location>
        <begin position="36"/>
        <end position="71"/>
    </location>
</feature>
<proteinExistence type="predicted"/>
<reference evidence="2" key="1">
    <citation type="submission" date="2020-02" db="EMBL/GenBank/DDBJ databases">
        <authorList>
            <person name="Meier V. D."/>
        </authorList>
    </citation>
    <scope>NUCLEOTIDE SEQUENCE</scope>
    <source>
        <strain evidence="2">AVDCRST_MAG33</strain>
    </source>
</reference>
<feature type="compositionally biased region" description="Basic residues" evidence="1">
    <location>
        <begin position="178"/>
        <end position="196"/>
    </location>
</feature>
<name>A0A6J4UZS5_9BACT</name>
<dbReference type="GO" id="GO:0004316">
    <property type="term" value="F:3-oxoacyl-[acyl-carrier-protein] reductase (NADPH) activity"/>
    <property type="evidence" value="ECO:0007669"/>
    <property type="project" value="UniProtKB-EC"/>
</dbReference>
<feature type="region of interest" description="Disordered" evidence="1">
    <location>
        <begin position="1"/>
        <end position="231"/>
    </location>
</feature>
<feature type="compositionally biased region" description="Basic and acidic residues" evidence="1">
    <location>
        <begin position="1"/>
        <end position="30"/>
    </location>
</feature>
<feature type="compositionally biased region" description="Basic residues" evidence="1">
    <location>
        <begin position="148"/>
        <end position="167"/>
    </location>
</feature>
<feature type="compositionally biased region" description="Low complexity" evidence="1">
    <location>
        <begin position="72"/>
        <end position="82"/>
    </location>
</feature>
<evidence type="ECO:0000313" key="2">
    <source>
        <dbReference type="EMBL" id="CAA9564339.1"/>
    </source>
</evidence>